<organism evidence="2 3">
    <name type="scientific">Salisediminibacterium halotolerans</name>
    <dbReference type="NCBI Taxonomy" id="517425"/>
    <lineage>
        <taxon>Bacteria</taxon>
        <taxon>Bacillati</taxon>
        <taxon>Bacillota</taxon>
        <taxon>Bacilli</taxon>
        <taxon>Bacillales</taxon>
        <taxon>Bacillaceae</taxon>
        <taxon>Salisediminibacterium</taxon>
    </lineage>
</organism>
<name>A0A1H9WGZ2_9BACI</name>
<feature type="chain" id="PRO_5039309537" evidence="1">
    <location>
        <begin position="26"/>
        <end position="92"/>
    </location>
</feature>
<dbReference type="AlphaFoldDB" id="A0A1H9WGZ2"/>
<dbReference type="EMBL" id="FOGV01000035">
    <property type="protein sequence ID" value="SES33115.1"/>
    <property type="molecule type" value="Genomic_DNA"/>
</dbReference>
<dbReference type="STRING" id="1464123.SAMN05444126_13511"/>
<accession>A0A1H9WGZ2</accession>
<dbReference type="RefSeq" id="WP_245729854.1">
    <property type="nucleotide sequence ID" value="NZ_FOGV01000035.1"/>
</dbReference>
<comment type="caution">
    <text evidence="2">The sequence shown here is derived from an EMBL/GenBank/DDBJ whole genome shotgun (WGS) entry which is preliminary data.</text>
</comment>
<reference evidence="3" key="1">
    <citation type="submission" date="2016-10" db="EMBL/GenBank/DDBJ databases">
        <authorList>
            <person name="de Groot N.N."/>
        </authorList>
    </citation>
    <scope>NUCLEOTIDE SEQUENCE [LARGE SCALE GENOMIC DNA]</scope>
    <source>
        <strain evidence="3">10nlg</strain>
    </source>
</reference>
<sequence length="92" mass="9827">MKKISLTVTGLLFAALLAFVITNIAEEQGAAPESDIKELVHAFSTGAETAEAAAISSHELTVEGGEQGDVQYDLSKEEFFVSIAPYEDETHP</sequence>
<dbReference type="Gene3D" id="2.60.40.3700">
    <property type="match status" value="1"/>
</dbReference>
<dbReference type="Proteomes" id="UP000199318">
    <property type="component" value="Unassembled WGS sequence"/>
</dbReference>
<feature type="signal peptide" evidence="1">
    <location>
        <begin position="1"/>
        <end position="25"/>
    </location>
</feature>
<proteinExistence type="predicted"/>
<keyword evidence="3" id="KW-1185">Reference proteome</keyword>
<protein>
    <submittedName>
        <fullName evidence="2">Uncharacterized protein</fullName>
    </submittedName>
</protein>
<evidence type="ECO:0000256" key="1">
    <source>
        <dbReference type="SAM" id="SignalP"/>
    </source>
</evidence>
<evidence type="ECO:0000313" key="2">
    <source>
        <dbReference type="EMBL" id="SES33115.1"/>
    </source>
</evidence>
<evidence type="ECO:0000313" key="3">
    <source>
        <dbReference type="Proteomes" id="UP000199318"/>
    </source>
</evidence>
<keyword evidence="1" id="KW-0732">Signal</keyword>
<gene>
    <name evidence="2" type="ORF">SAMN05444126_13511</name>
</gene>